<dbReference type="EMBL" id="JBHSGN010000094">
    <property type="protein sequence ID" value="MFC4675281.1"/>
    <property type="molecule type" value="Genomic_DNA"/>
</dbReference>
<keyword evidence="2" id="KW-1185">Reference proteome</keyword>
<proteinExistence type="predicted"/>
<evidence type="ECO:0000313" key="2">
    <source>
        <dbReference type="Proteomes" id="UP001596023"/>
    </source>
</evidence>
<sequence>MAGSERKKKLKGLFWDCSHLKQLSDVYSTSLQLILNRLWTAFPDNKKTNKCEFFDYNHYELLISSFNRSLKEKKQEIIDLGKDLDNAARKEMYKQKEIEKEISNILSRGKGLQQKITSNKKRRKRRARINSTCKLYTSLSKSIKKMTDGQESATYLFTEQVKNYFL</sequence>
<dbReference type="Proteomes" id="UP001596023">
    <property type="component" value="Unassembled WGS sequence"/>
</dbReference>
<gene>
    <name evidence="1" type="ORF">ACFO6W_16415</name>
</gene>
<dbReference type="RefSeq" id="WP_379998380.1">
    <property type="nucleotide sequence ID" value="NZ_JBHSGN010000094.1"/>
</dbReference>
<comment type="caution">
    <text evidence="1">The sequence shown here is derived from an EMBL/GenBank/DDBJ whole genome shotgun (WGS) entry which is preliminary data.</text>
</comment>
<reference evidence="2" key="1">
    <citation type="journal article" date="2019" name="Int. J. Syst. Evol. Microbiol.">
        <title>The Global Catalogue of Microorganisms (GCM) 10K type strain sequencing project: providing services to taxonomists for standard genome sequencing and annotation.</title>
        <authorList>
            <consortium name="The Broad Institute Genomics Platform"/>
            <consortium name="The Broad Institute Genome Sequencing Center for Infectious Disease"/>
            <person name="Wu L."/>
            <person name="Ma J."/>
        </authorList>
    </citation>
    <scope>NUCLEOTIDE SEQUENCE [LARGE SCALE GENOMIC DNA]</scope>
    <source>
        <strain evidence="2">CCUG 66188</strain>
    </source>
</reference>
<accession>A0ABV9KZ30</accession>
<name>A0ABV9KZ30_9BACT</name>
<protein>
    <submittedName>
        <fullName evidence="1">Uncharacterized protein</fullName>
    </submittedName>
</protein>
<organism evidence="1 2">
    <name type="scientific">Dysgonomonas termitidis</name>
    <dbReference type="NCBI Taxonomy" id="1516126"/>
    <lineage>
        <taxon>Bacteria</taxon>
        <taxon>Pseudomonadati</taxon>
        <taxon>Bacteroidota</taxon>
        <taxon>Bacteroidia</taxon>
        <taxon>Bacteroidales</taxon>
        <taxon>Dysgonomonadaceae</taxon>
        <taxon>Dysgonomonas</taxon>
    </lineage>
</organism>
<evidence type="ECO:0000313" key="1">
    <source>
        <dbReference type="EMBL" id="MFC4675281.1"/>
    </source>
</evidence>